<name>A0A0M0K3M3_9EUKA</name>
<dbReference type="PROSITE" id="PS50005">
    <property type="entry name" value="TPR"/>
    <property type="match status" value="1"/>
</dbReference>
<dbReference type="Gene3D" id="1.25.40.10">
    <property type="entry name" value="Tetratricopeptide repeat domain"/>
    <property type="match status" value="3"/>
</dbReference>
<keyword evidence="6" id="KW-1185">Reference proteome</keyword>
<sequence>MRIYIHHEDEPAYTLAVEWPVASAATCIELSARFAAAFASANPSAPKLQAVEVALATKDGVAISPSACVAHVASDGCDLFATRQAPTAPAVVAAAAAVASSEAPSTASASTSAHEELKKALAPILKSADAAFEAKQFKRAAEIWKEVLATLERSGMSGAALPAQFVAIPRKLGEIELYNERAEGALKWLGLAAKAAPKDVETRLKLSEAHVLVDDQEEAVEALREALALVPSTRPKKRRSVEIALGLRLFKAGMRKEGGGMLQKLLAADQEDQEVLLAYGQAALDLGQTEDALKIYLRLVVAKSEDEPIRRLLAKTLCQPDGIEFLGQHLPASKSSASALAFLASVVKDHSGVSEAIELYDQCVAHAPEQPSYALNLMHLHELNLKYHLALEVAARHCEANPTASVATLQLAELAAAIPERGALAKLLWSVDTEYADGADGGAPAGAPPMELPPFAGEDAEKRNPKLKPPNTYKEAELDVLALAYTVVKVLFAAGALEVLPRLVALVEPVREVKDLHLTRVRNENAYYCCVAQLLSTLPAQLPALPPLYVAGDSHSLSPAWRTVQYKGSAHMLVPRLVTGCKIWHLREGSDFFPKANFHAATRSIPDGAPVVCIFGEIDCREGLLLAVERARYTDLAAGIAHTISIYMSVLRSLQRERRFRLMVHPIPPVLNETRHIVTMFNVQLRAAVAKEPSLYMLDFFGDLVTADGSALADGLSLDGTHLHPRYVRFLENKLPKE</sequence>
<dbReference type="Proteomes" id="UP000037460">
    <property type="component" value="Unassembled WGS sequence"/>
</dbReference>
<evidence type="ECO:0000256" key="4">
    <source>
        <dbReference type="SAM" id="MobiDB-lite"/>
    </source>
</evidence>
<comment type="caution">
    <text evidence="5">The sequence shown here is derived from an EMBL/GenBank/DDBJ whole genome shotgun (WGS) entry which is preliminary data.</text>
</comment>
<evidence type="ECO:0000313" key="6">
    <source>
        <dbReference type="Proteomes" id="UP000037460"/>
    </source>
</evidence>
<evidence type="ECO:0000256" key="3">
    <source>
        <dbReference type="PROSITE-ProRule" id="PRU00339"/>
    </source>
</evidence>
<keyword evidence="2 3" id="KW-0802">TPR repeat</keyword>
<dbReference type="EMBL" id="JWZX01001639">
    <property type="protein sequence ID" value="KOO32963.1"/>
    <property type="molecule type" value="Genomic_DNA"/>
</dbReference>
<dbReference type="InterPro" id="IPR051012">
    <property type="entry name" value="CellSynth/LPSAsmb/PSIAsmb"/>
</dbReference>
<dbReference type="SUPFAM" id="SSF48452">
    <property type="entry name" value="TPR-like"/>
    <property type="match status" value="1"/>
</dbReference>
<dbReference type="PANTHER" id="PTHR45586">
    <property type="entry name" value="TPR REPEAT-CONTAINING PROTEIN PA4667"/>
    <property type="match status" value="1"/>
</dbReference>
<dbReference type="InterPro" id="IPR019734">
    <property type="entry name" value="TPR_rpt"/>
</dbReference>
<evidence type="ECO:0000313" key="5">
    <source>
        <dbReference type="EMBL" id="KOO32963.1"/>
    </source>
</evidence>
<reference evidence="6" key="1">
    <citation type="journal article" date="2015" name="PLoS Genet.">
        <title>Genome Sequence and Transcriptome Analyses of Chrysochromulina tobin: Metabolic Tools for Enhanced Algal Fitness in the Prominent Order Prymnesiales (Haptophyceae).</title>
        <authorList>
            <person name="Hovde B.T."/>
            <person name="Deodato C.R."/>
            <person name="Hunsperger H.M."/>
            <person name="Ryken S.A."/>
            <person name="Yost W."/>
            <person name="Jha R.K."/>
            <person name="Patterson J."/>
            <person name="Monnat R.J. Jr."/>
            <person name="Barlow S.B."/>
            <person name="Starkenburg S.R."/>
            <person name="Cattolico R.A."/>
        </authorList>
    </citation>
    <scope>NUCLEOTIDE SEQUENCE</scope>
    <source>
        <strain evidence="6">CCMP291</strain>
    </source>
</reference>
<gene>
    <name evidence="5" type="ORF">Ctob_014952</name>
</gene>
<dbReference type="Pfam" id="PF14559">
    <property type="entry name" value="TPR_19"/>
    <property type="match status" value="1"/>
</dbReference>
<protein>
    <submittedName>
        <fullName evidence="5">Tetratricopeptide repeat domain containing protein</fullName>
    </submittedName>
</protein>
<evidence type="ECO:0000256" key="1">
    <source>
        <dbReference type="ARBA" id="ARBA00022737"/>
    </source>
</evidence>
<evidence type="ECO:0000256" key="2">
    <source>
        <dbReference type="ARBA" id="ARBA00022803"/>
    </source>
</evidence>
<feature type="region of interest" description="Disordered" evidence="4">
    <location>
        <begin position="440"/>
        <end position="470"/>
    </location>
</feature>
<dbReference type="InterPro" id="IPR011990">
    <property type="entry name" value="TPR-like_helical_dom_sf"/>
</dbReference>
<organism evidence="5 6">
    <name type="scientific">Chrysochromulina tobinii</name>
    <dbReference type="NCBI Taxonomy" id="1460289"/>
    <lineage>
        <taxon>Eukaryota</taxon>
        <taxon>Haptista</taxon>
        <taxon>Haptophyta</taxon>
        <taxon>Prymnesiophyceae</taxon>
        <taxon>Prymnesiales</taxon>
        <taxon>Chrysochromulinaceae</taxon>
        <taxon>Chrysochromulina</taxon>
    </lineage>
</organism>
<dbReference type="PANTHER" id="PTHR45586:SF14">
    <property type="entry name" value="TETRATRICOPEPTIDE TPR_2 REPEAT PROTEIN"/>
    <property type="match status" value="1"/>
</dbReference>
<proteinExistence type="predicted"/>
<feature type="repeat" description="TPR" evidence="3">
    <location>
        <begin position="200"/>
        <end position="233"/>
    </location>
</feature>
<accession>A0A0M0K3M3</accession>
<dbReference type="AlphaFoldDB" id="A0A0M0K3M3"/>
<keyword evidence="1" id="KW-0677">Repeat</keyword>
<dbReference type="OrthoDB" id="435413at2759"/>